<evidence type="ECO:0000259" key="1">
    <source>
        <dbReference type="PROSITE" id="PS51184"/>
    </source>
</evidence>
<dbReference type="Pfam" id="PF13621">
    <property type="entry name" value="Cupin_8"/>
    <property type="match status" value="1"/>
</dbReference>
<dbReference type="PANTHER" id="PTHR12461">
    <property type="entry name" value="HYPOXIA-INDUCIBLE FACTOR 1 ALPHA INHIBITOR-RELATED"/>
    <property type="match status" value="1"/>
</dbReference>
<dbReference type="SUPFAM" id="SSF51197">
    <property type="entry name" value="Clavaminate synthase-like"/>
    <property type="match status" value="1"/>
</dbReference>
<protein>
    <submittedName>
        <fullName evidence="2">1c2bf7bf-9164-4c93-beac-69aacbdd679f</fullName>
    </submittedName>
</protein>
<reference evidence="2 3" key="1">
    <citation type="submission" date="2018-04" db="EMBL/GenBank/DDBJ databases">
        <authorList>
            <person name="Huttner S."/>
            <person name="Dainat J."/>
        </authorList>
    </citation>
    <scope>NUCLEOTIDE SEQUENCE [LARGE SCALE GENOMIC DNA]</scope>
</reference>
<name>A0A3S4BB25_9PEZI</name>
<dbReference type="Gene3D" id="2.60.120.650">
    <property type="entry name" value="Cupin"/>
    <property type="match status" value="1"/>
</dbReference>
<evidence type="ECO:0000313" key="3">
    <source>
        <dbReference type="Proteomes" id="UP000289323"/>
    </source>
</evidence>
<dbReference type="Proteomes" id="UP000289323">
    <property type="component" value="Unassembled WGS sequence"/>
</dbReference>
<dbReference type="EMBL" id="OUUZ01000018">
    <property type="protein sequence ID" value="SPQ26793.1"/>
    <property type="molecule type" value="Genomic_DNA"/>
</dbReference>
<dbReference type="PROSITE" id="PS51184">
    <property type="entry name" value="JMJC"/>
    <property type="match status" value="1"/>
</dbReference>
<gene>
    <name evidence="2" type="ORF">TT172_LOCUS9212</name>
</gene>
<organism evidence="2 3">
    <name type="scientific">Thermothielavioides terrestris</name>
    <dbReference type="NCBI Taxonomy" id="2587410"/>
    <lineage>
        <taxon>Eukaryota</taxon>
        <taxon>Fungi</taxon>
        <taxon>Dikarya</taxon>
        <taxon>Ascomycota</taxon>
        <taxon>Pezizomycotina</taxon>
        <taxon>Sordariomycetes</taxon>
        <taxon>Sordariomycetidae</taxon>
        <taxon>Sordariales</taxon>
        <taxon>Chaetomiaceae</taxon>
        <taxon>Thermothielavioides</taxon>
    </lineage>
</organism>
<dbReference type="InterPro" id="IPR041667">
    <property type="entry name" value="Cupin_8"/>
</dbReference>
<dbReference type="InterPro" id="IPR003347">
    <property type="entry name" value="JmjC_dom"/>
</dbReference>
<accession>A0A3S4BB25</accession>
<evidence type="ECO:0000313" key="2">
    <source>
        <dbReference type="EMBL" id="SPQ26793.1"/>
    </source>
</evidence>
<feature type="domain" description="JmjC" evidence="1">
    <location>
        <begin position="245"/>
        <end position="410"/>
    </location>
</feature>
<dbReference type="PANTHER" id="PTHR12461:SF105">
    <property type="entry name" value="HYPOXIA-INDUCIBLE FACTOR 1-ALPHA INHIBITOR"/>
    <property type="match status" value="1"/>
</dbReference>
<sequence length="413" mass="46064">MHHARALPRLRLRLPLPLPLHPSSRLFAKRHVSVSAESEYQVREVRSPVDLDSFHRIVVSARRQAVVFRNQVQADDVSSLQLADRLDHVGTVDGDRSPGTPAVALPASSKWFAPAGKDGFPDMTSHLRGHLQSHFVPYELLAPGVGDEVFSAANSLGRFSRWLSVSSNPLYRALHQVLLQQIRPGHDESMPLQKKDGPVQFIRFSAPLALLDAAVEYNREHPTDCISTLYIAQVPISDLPEALRSDVPTPRCLASPPAGDEPLYAPDVYTSSLWLGLTPTYTPWHRDPNHNLFCQLCGTKVVRMMPPSAGEDLFRKVMAGLGKPVASVAIRGEEMMMEPERQAFLDAVWGAHPPEDMLEVTLNPRDVMFLRTGWWHSVRSVGDPGRLNASVNWWFRFRDLRRPERGGGAKTGT</sequence>
<proteinExistence type="predicted"/>
<dbReference type="AlphaFoldDB" id="A0A3S4BB25"/>